<evidence type="ECO:0000313" key="12">
    <source>
        <dbReference type="EMBL" id="RFU17255.1"/>
    </source>
</evidence>
<sequence>MPSLKELLKSIAEEQRTLTRAEARAALSEILTGEAGDIEIAGLLTAFATRGETADELTGFAEAMRALALPVPLTEDERASLIDTCGTGGDGRGTFNISTGAALVATAAGAKVAKHGNRGVTSKCGSADVLEAMGVPVALTPEESAACLRATGFTFLYAPALQPAMKRVQPIRRALGFRTIFNLAGPLTNPAGATAQVMGIFSGSRLMLVANAMARLGVRHAFVVHGSDGLDELTLTGESSVAEVQGAGLRAQGAEARVQSAEATVRLFQLAPEEAELPRATLAELAGAETAAENAAILEGIFNGEPGPRRDIVLLNAAAALMAGGIAEDLRDGVDRGAEAIDSGAVFKTVAALRTFAADLRL</sequence>
<keyword evidence="3 9" id="KW-0328">Glycosyltransferase</keyword>
<keyword evidence="4 9" id="KW-0808">Transferase</keyword>
<feature type="binding site" evidence="9">
    <location>
        <position position="86"/>
    </location>
    <ligand>
        <name>5-phospho-alpha-D-ribose 1-diphosphate</name>
        <dbReference type="ChEBI" id="CHEBI:58017"/>
    </ligand>
</feature>
<organism evidence="12 13">
    <name type="scientific">Paracidobacterium acidisoli</name>
    <dbReference type="NCBI Taxonomy" id="2303751"/>
    <lineage>
        <taxon>Bacteria</taxon>
        <taxon>Pseudomonadati</taxon>
        <taxon>Acidobacteriota</taxon>
        <taxon>Terriglobia</taxon>
        <taxon>Terriglobales</taxon>
        <taxon>Acidobacteriaceae</taxon>
        <taxon>Paracidobacterium</taxon>
    </lineage>
</organism>
<feature type="domain" description="Glycosyl transferase family 3 N-terminal" evidence="11">
    <location>
        <begin position="5"/>
        <end position="68"/>
    </location>
</feature>
<keyword evidence="13" id="KW-1185">Reference proteome</keyword>
<comment type="pathway">
    <text evidence="1 9">Amino-acid biosynthesis; L-tryptophan biosynthesis; L-tryptophan from chorismate: step 2/5.</text>
</comment>
<feature type="binding site" evidence="9">
    <location>
        <position position="117"/>
    </location>
    <ligand>
        <name>anthranilate</name>
        <dbReference type="ChEBI" id="CHEBI:16567"/>
        <label>1</label>
    </ligand>
</feature>
<gene>
    <name evidence="9 12" type="primary">trpD</name>
    <name evidence="12" type="ORF">D0Y96_09540</name>
</gene>
<feature type="binding site" evidence="9">
    <location>
        <position position="86"/>
    </location>
    <ligand>
        <name>anthranilate</name>
        <dbReference type="ChEBI" id="CHEBI:16567"/>
        <label>1</label>
    </ligand>
</feature>
<evidence type="ECO:0000256" key="3">
    <source>
        <dbReference type="ARBA" id="ARBA00022676"/>
    </source>
</evidence>
<dbReference type="EMBL" id="QVQT01000003">
    <property type="protein sequence ID" value="RFU17255.1"/>
    <property type="molecule type" value="Genomic_DNA"/>
</dbReference>
<dbReference type="Pfam" id="PF00591">
    <property type="entry name" value="Glycos_transf_3"/>
    <property type="match status" value="1"/>
</dbReference>
<name>A0A372IQS0_9BACT</name>
<keyword evidence="9" id="KW-0460">Magnesium</keyword>
<comment type="catalytic activity">
    <reaction evidence="7 9">
        <text>N-(5-phospho-beta-D-ribosyl)anthranilate + diphosphate = 5-phospho-alpha-D-ribose 1-diphosphate + anthranilate</text>
        <dbReference type="Rhea" id="RHEA:11768"/>
        <dbReference type="ChEBI" id="CHEBI:16567"/>
        <dbReference type="ChEBI" id="CHEBI:18277"/>
        <dbReference type="ChEBI" id="CHEBI:33019"/>
        <dbReference type="ChEBI" id="CHEBI:58017"/>
        <dbReference type="EC" id="2.4.2.18"/>
    </reaction>
</comment>
<proteinExistence type="inferred from homology"/>
<dbReference type="InterPro" id="IPR017459">
    <property type="entry name" value="Glycosyl_Trfase_fam3_N_dom"/>
</dbReference>
<evidence type="ECO:0000259" key="11">
    <source>
        <dbReference type="Pfam" id="PF02885"/>
    </source>
</evidence>
<feature type="binding site" evidence="9">
    <location>
        <position position="98"/>
    </location>
    <ligand>
        <name>Mg(2+)</name>
        <dbReference type="ChEBI" id="CHEBI:18420"/>
        <label>1</label>
    </ligand>
</feature>
<evidence type="ECO:0000256" key="1">
    <source>
        <dbReference type="ARBA" id="ARBA00004907"/>
    </source>
</evidence>
<dbReference type="GO" id="GO:0000162">
    <property type="term" value="P:L-tryptophan biosynthetic process"/>
    <property type="evidence" value="ECO:0007669"/>
    <property type="project" value="UniProtKB-UniRule"/>
</dbReference>
<dbReference type="InterPro" id="IPR035902">
    <property type="entry name" value="Nuc_phospho_transferase"/>
</dbReference>
<evidence type="ECO:0000256" key="7">
    <source>
        <dbReference type="ARBA" id="ARBA00052328"/>
    </source>
</evidence>
<feature type="binding site" evidence="9">
    <location>
        <position position="126"/>
    </location>
    <ligand>
        <name>5-phospho-alpha-D-ribose 1-diphosphate</name>
        <dbReference type="ChEBI" id="CHEBI:58017"/>
    </ligand>
</feature>
<evidence type="ECO:0000256" key="9">
    <source>
        <dbReference type="HAMAP-Rule" id="MF_00211"/>
    </source>
</evidence>
<evidence type="ECO:0000259" key="10">
    <source>
        <dbReference type="Pfam" id="PF00591"/>
    </source>
</evidence>
<dbReference type="PANTHER" id="PTHR43285:SF2">
    <property type="entry name" value="ANTHRANILATE PHOSPHORIBOSYLTRANSFERASE"/>
    <property type="match status" value="1"/>
</dbReference>
<keyword evidence="9" id="KW-0479">Metal-binding</keyword>
<evidence type="ECO:0000256" key="4">
    <source>
        <dbReference type="ARBA" id="ARBA00022679"/>
    </source>
</evidence>
<protein>
    <recommendedName>
        <fullName evidence="9">Anthranilate phosphoribosyltransferase</fullName>
        <ecNumber evidence="9">2.4.2.18</ecNumber>
    </recommendedName>
</protein>
<dbReference type="InterPro" id="IPR000312">
    <property type="entry name" value="Glycosyl_Trfase_fam3"/>
</dbReference>
<feature type="binding site" evidence="9">
    <location>
        <position position="94"/>
    </location>
    <ligand>
        <name>5-phospho-alpha-D-ribose 1-diphosphate</name>
        <dbReference type="ChEBI" id="CHEBI:58017"/>
    </ligand>
</feature>
<dbReference type="Pfam" id="PF02885">
    <property type="entry name" value="Glycos_trans_3N"/>
    <property type="match status" value="1"/>
</dbReference>
<evidence type="ECO:0000256" key="8">
    <source>
        <dbReference type="ARBA" id="ARBA00061188"/>
    </source>
</evidence>
<dbReference type="FunFam" id="3.40.1030.10:FF:000002">
    <property type="entry name" value="Anthranilate phosphoribosyltransferase"/>
    <property type="match status" value="1"/>
</dbReference>
<dbReference type="SUPFAM" id="SSF47648">
    <property type="entry name" value="Nucleoside phosphorylase/phosphoribosyltransferase N-terminal domain"/>
    <property type="match status" value="1"/>
</dbReference>
<feature type="binding site" evidence="9">
    <location>
        <position position="172"/>
    </location>
    <ligand>
        <name>anthranilate</name>
        <dbReference type="ChEBI" id="CHEBI:16567"/>
        <label>2</label>
    </ligand>
</feature>
<dbReference type="Proteomes" id="UP000264702">
    <property type="component" value="Unassembled WGS sequence"/>
</dbReference>
<keyword evidence="2 9" id="KW-0028">Amino-acid biosynthesis</keyword>
<comment type="subunit">
    <text evidence="9">Homodimer.</text>
</comment>
<comment type="function">
    <text evidence="9">Catalyzes the transfer of the phosphoribosyl group of 5-phosphorylribose-1-pyrophosphate (PRPP) to anthranilate to yield N-(5'-phosphoribosyl)-anthranilate (PRA).</text>
</comment>
<comment type="similarity">
    <text evidence="8">In the C-terminal section; belongs to the anthranilate phosphoribosyltransferase family.</text>
</comment>
<feature type="binding site" evidence="9">
    <location>
        <position position="232"/>
    </location>
    <ligand>
        <name>Mg(2+)</name>
        <dbReference type="ChEBI" id="CHEBI:18420"/>
        <label>1</label>
    </ligand>
</feature>
<dbReference type="EC" id="2.4.2.18" evidence="9"/>
<feature type="binding site" evidence="9">
    <location>
        <begin position="114"/>
        <end position="122"/>
    </location>
    <ligand>
        <name>5-phospho-alpha-D-ribose 1-diphosphate</name>
        <dbReference type="ChEBI" id="CHEBI:58017"/>
    </ligand>
</feature>
<dbReference type="HAMAP" id="MF_00211">
    <property type="entry name" value="TrpD"/>
    <property type="match status" value="1"/>
</dbReference>
<feature type="binding site" evidence="9">
    <location>
        <begin position="96"/>
        <end position="99"/>
    </location>
    <ligand>
        <name>5-phospho-alpha-D-ribose 1-diphosphate</name>
        <dbReference type="ChEBI" id="CHEBI:58017"/>
    </ligand>
</feature>
<feature type="binding site" evidence="9">
    <location>
        <position position="232"/>
    </location>
    <ligand>
        <name>Mg(2+)</name>
        <dbReference type="ChEBI" id="CHEBI:18420"/>
        <label>2</label>
    </ligand>
</feature>
<dbReference type="SUPFAM" id="SSF52418">
    <property type="entry name" value="Nucleoside phosphorylase/phosphoribosyltransferase catalytic domain"/>
    <property type="match status" value="1"/>
</dbReference>
<feature type="binding site" evidence="9">
    <location>
        <begin position="89"/>
        <end position="90"/>
    </location>
    <ligand>
        <name>5-phospho-alpha-D-ribose 1-diphosphate</name>
        <dbReference type="ChEBI" id="CHEBI:58017"/>
    </ligand>
</feature>
<accession>A0A372IQS0</accession>
<dbReference type="Gene3D" id="3.40.1030.10">
    <property type="entry name" value="Nucleoside phosphorylase/phosphoribosyltransferase catalytic domain"/>
    <property type="match status" value="1"/>
</dbReference>
<comment type="caution">
    <text evidence="12">The sequence shown here is derived from an EMBL/GenBank/DDBJ whole genome shotgun (WGS) entry which is preliminary data.</text>
</comment>
<dbReference type="InterPro" id="IPR036320">
    <property type="entry name" value="Glycosyl_Trfase_fam3_N_dom_sf"/>
</dbReference>
<reference evidence="12 13" key="1">
    <citation type="submission" date="2018-08" db="EMBL/GenBank/DDBJ databases">
        <title>Acidipila sp. 4G-K13, an acidobacterium isolated from forest soil.</title>
        <authorList>
            <person name="Gao Z.-H."/>
            <person name="Qiu L.-H."/>
        </authorList>
    </citation>
    <scope>NUCLEOTIDE SEQUENCE [LARGE SCALE GENOMIC DNA]</scope>
    <source>
        <strain evidence="12 13">4G-K13</strain>
    </source>
</reference>
<evidence type="ECO:0000256" key="6">
    <source>
        <dbReference type="ARBA" id="ARBA00023141"/>
    </source>
</evidence>
<dbReference type="PANTHER" id="PTHR43285">
    <property type="entry name" value="ANTHRANILATE PHOSPHORIBOSYLTRANSFERASE"/>
    <property type="match status" value="1"/>
</dbReference>
<dbReference type="NCBIfam" id="TIGR01245">
    <property type="entry name" value="trpD"/>
    <property type="match status" value="1"/>
</dbReference>
<comment type="cofactor">
    <cofactor evidence="9">
        <name>Mg(2+)</name>
        <dbReference type="ChEBI" id="CHEBI:18420"/>
    </cofactor>
    <text evidence="9">Binds 2 magnesium ions per monomer.</text>
</comment>
<dbReference type="OrthoDB" id="9806430at2"/>
<evidence type="ECO:0000256" key="5">
    <source>
        <dbReference type="ARBA" id="ARBA00022822"/>
    </source>
</evidence>
<dbReference type="GO" id="GO:0000287">
    <property type="term" value="F:magnesium ion binding"/>
    <property type="evidence" value="ECO:0007669"/>
    <property type="project" value="UniProtKB-UniRule"/>
</dbReference>
<dbReference type="GO" id="GO:0004048">
    <property type="term" value="F:anthranilate phosphoribosyltransferase activity"/>
    <property type="evidence" value="ECO:0007669"/>
    <property type="project" value="UniProtKB-UniRule"/>
</dbReference>
<evidence type="ECO:0000313" key="13">
    <source>
        <dbReference type="Proteomes" id="UP000264702"/>
    </source>
</evidence>
<feature type="domain" description="Glycosyl transferase family 3" evidence="10">
    <location>
        <begin position="80"/>
        <end position="345"/>
    </location>
</feature>
<dbReference type="AlphaFoldDB" id="A0A372IQS0"/>
<dbReference type="UniPathway" id="UPA00035">
    <property type="reaction ID" value="UER00041"/>
</dbReference>
<dbReference type="InterPro" id="IPR005940">
    <property type="entry name" value="Anthranilate_Pribosyl_Tfrase"/>
</dbReference>
<evidence type="ECO:0000256" key="2">
    <source>
        <dbReference type="ARBA" id="ARBA00022605"/>
    </source>
</evidence>
<dbReference type="Gene3D" id="1.20.970.10">
    <property type="entry name" value="Transferase, Pyrimidine Nucleoside Phosphorylase, Chain C"/>
    <property type="match status" value="1"/>
</dbReference>
<keyword evidence="6 9" id="KW-0057">Aromatic amino acid biosynthesis</keyword>
<keyword evidence="5 9" id="KW-0822">Tryptophan biosynthesis</keyword>
<comment type="similarity">
    <text evidence="9">Belongs to the anthranilate phosphoribosyltransferase family.</text>
</comment>
<feature type="binding site" evidence="9">
    <location>
        <position position="231"/>
    </location>
    <ligand>
        <name>Mg(2+)</name>
        <dbReference type="ChEBI" id="CHEBI:18420"/>
        <label>2</label>
    </ligand>
</feature>
<comment type="caution">
    <text evidence="9">Lacks conserved residue(s) required for the propagation of feature annotation.</text>
</comment>
<dbReference type="GO" id="GO:0005829">
    <property type="term" value="C:cytosol"/>
    <property type="evidence" value="ECO:0007669"/>
    <property type="project" value="TreeGrafter"/>
</dbReference>